<protein>
    <submittedName>
        <fullName evidence="1">Uncharacterized protein</fullName>
    </submittedName>
</protein>
<name>A0A0D0BVJ2_9AGAM</name>
<dbReference type="AlphaFoldDB" id="A0A0D0BVJ2"/>
<evidence type="ECO:0000313" key="2">
    <source>
        <dbReference type="Proteomes" id="UP000054538"/>
    </source>
</evidence>
<reference evidence="1 2" key="1">
    <citation type="submission" date="2014-04" db="EMBL/GenBank/DDBJ databases">
        <authorList>
            <consortium name="DOE Joint Genome Institute"/>
            <person name="Kuo A."/>
            <person name="Kohler A."/>
            <person name="Jargeat P."/>
            <person name="Nagy L.G."/>
            <person name="Floudas D."/>
            <person name="Copeland A."/>
            <person name="Barry K.W."/>
            <person name="Cichocki N."/>
            <person name="Veneault-Fourrey C."/>
            <person name="LaButti K."/>
            <person name="Lindquist E.A."/>
            <person name="Lipzen A."/>
            <person name="Lundell T."/>
            <person name="Morin E."/>
            <person name="Murat C."/>
            <person name="Sun H."/>
            <person name="Tunlid A."/>
            <person name="Henrissat B."/>
            <person name="Grigoriev I.V."/>
            <person name="Hibbett D.S."/>
            <person name="Martin F."/>
            <person name="Nordberg H.P."/>
            <person name="Cantor M.N."/>
            <person name="Hua S.X."/>
        </authorList>
    </citation>
    <scope>NUCLEOTIDE SEQUENCE [LARGE SCALE GENOMIC DNA]</scope>
    <source>
        <strain evidence="1 2">Ve08.2h10</strain>
    </source>
</reference>
<dbReference type="OrthoDB" id="2657914at2759"/>
<evidence type="ECO:0000313" key="1">
    <source>
        <dbReference type="EMBL" id="KIK75402.1"/>
    </source>
</evidence>
<accession>A0A0D0BVJ2</accession>
<organism evidence="1 2">
    <name type="scientific">Paxillus rubicundulus Ve08.2h10</name>
    <dbReference type="NCBI Taxonomy" id="930991"/>
    <lineage>
        <taxon>Eukaryota</taxon>
        <taxon>Fungi</taxon>
        <taxon>Dikarya</taxon>
        <taxon>Basidiomycota</taxon>
        <taxon>Agaricomycotina</taxon>
        <taxon>Agaricomycetes</taxon>
        <taxon>Agaricomycetidae</taxon>
        <taxon>Boletales</taxon>
        <taxon>Paxilineae</taxon>
        <taxon>Paxillaceae</taxon>
        <taxon>Paxillus</taxon>
    </lineage>
</organism>
<dbReference type="HOGENOM" id="CLU_2085544_0_0_1"/>
<dbReference type="EMBL" id="KN828134">
    <property type="protein sequence ID" value="KIK75402.1"/>
    <property type="molecule type" value="Genomic_DNA"/>
</dbReference>
<reference evidence="2" key="2">
    <citation type="submission" date="2015-01" db="EMBL/GenBank/DDBJ databases">
        <title>Evolutionary Origins and Diversification of the Mycorrhizal Mutualists.</title>
        <authorList>
            <consortium name="DOE Joint Genome Institute"/>
            <consortium name="Mycorrhizal Genomics Consortium"/>
            <person name="Kohler A."/>
            <person name="Kuo A."/>
            <person name="Nagy L.G."/>
            <person name="Floudas D."/>
            <person name="Copeland A."/>
            <person name="Barry K.W."/>
            <person name="Cichocki N."/>
            <person name="Veneault-Fourrey C."/>
            <person name="LaButti K."/>
            <person name="Lindquist E.A."/>
            <person name="Lipzen A."/>
            <person name="Lundell T."/>
            <person name="Morin E."/>
            <person name="Murat C."/>
            <person name="Riley R."/>
            <person name="Ohm R."/>
            <person name="Sun H."/>
            <person name="Tunlid A."/>
            <person name="Henrissat B."/>
            <person name="Grigoriev I.V."/>
            <person name="Hibbett D.S."/>
            <person name="Martin F."/>
        </authorList>
    </citation>
    <scope>NUCLEOTIDE SEQUENCE [LARGE SCALE GENOMIC DNA]</scope>
    <source>
        <strain evidence="2">Ve08.2h10</strain>
    </source>
</reference>
<gene>
    <name evidence="1" type="ORF">PAXRUDRAFT_19032</name>
</gene>
<keyword evidence="2" id="KW-1185">Reference proteome</keyword>
<dbReference type="InParanoid" id="A0A0D0BVJ2"/>
<dbReference type="Proteomes" id="UP000054538">
    <property type="component" value="Unassembled WGS sequence"/>
</dbReference>
<proteinExistence type="predicted"/>
<sequence>MLHALEHQRDWRALHSWVLHRLRVSPESSVESKIISDIRDVLECLPWDIPLKGVGAETDLRTSGLRPLLASSQIGGCLLDTMVAAVINEMQAANSVEFDAICVEPLSLSDTLRSSNQ</sequence>